<organism evidence="1 2">
    <name type="scientific">Symbiodinium natans</name>
    <dbReference type="NCBI Taxonomy" id="878477"/>
    <lineage>
        <taxon>Eukaryota</taxon>
        <taxon>Sar</taxon>
        <taxon>Alveolata</taxon>
        <taxon>Dinophyceae</taxon>
        <taxon>Suessiales</taxon>
        <taxon>Symbiodiniaceae</taxon>
        <taxon>Symbiodinium</taxon>
    </lineage>
</organism>
<proteinExistence type="predicted"/>
<dbReference type="OrthoDB" id="190320at2759"/>
<keyword evidence="2" id="KW-1185">Reference proteome</keyword>
<reference evidence="1" key="1">
    <citation type="submission" date="2021-02" db="EMBL/GenBank/DDBJ databases">
        <authorList>
            <person name="Dougan E. K."/>
            <person name="Rhodes N."/>
            <person name="Thang M."/>
            <person name="Chan C."/>
        </authorList>
    </citation>
    <scope>NUCLEOTIDE SEQUENCE</scope>
</reference>
<accession>A0A812PLV6</accession>
<dbReference type="Proteomes" id="UP000604046">
    <property type="component" value="Unassembled WGS sequence"/>
</dbReference>
<comment type="caution">
    <text evidence="1">The sequence shown here is derived from an EMBL/GenBank/DDBJ whole genome shotgun (WGS) entry which is preliminary data.</text>
</comment>
<dbReference type="EMBL" id="CAJNDS010002156">
    <property type="protein sequence ID" value="CAE7354755.1"/>
    <property type="molecule type" value="Genomic_DNA"/>
</dbReference>
<gene>
    <name evidence="1" type="primary">DNAH7</name>
    <name evidence="1" type="ORF">SNAT2548_LOCUS18813</name>
</gene>
<dbReference type="AlphaFoldDB" id="A0A812PLV6"/>
<evidence type="ECO:0000313" key="1">
    <source>
        <dbReference type="EMBL" id="CAE7354755.1"/>
    </source>
</evidence>
<sequence>MPEPARTERDAIEKKFKKDRQSFEDDLAGYLGMVNKFKEAGNLKQMDDHLEHILALKEHLERAQFDAEKLREKEVLLGWDASEFEKLTEAIEKLHPYDDLWELVYRFTSEADIMFPIPTRLSSLNTLFPY</sequence>
<name>A0A812PLV6_9DINO</name>
<protein>
    <submittedName>
        <fullName evidence="1">DNAH7 protein</fullName>
    </submittedName>
</protein>
<evidence type="ECO:0000313" key="2">
    <source>
        <dbReference type="Proteomes" id="UP000604046"/>
    </source>
</evidence>